<reference evidence="1 2" key="1">
    <citation type="submission" date="2020-10" db="EMBL/GenBank/DDBJ databases">
        <title>Connecting structure to function with the recovery of over 1000 high-quality activated sludge metagenome-assembled genomes encoding full-length rRNA genes using long-read sequencing.</title>
        <authorList>
            <person name="Singleton C.M."/>
            <person name="Petriglieri F."/>
            <person name="Kristensen J.M."/>
            <person name="Kirkegaard R.H."/>
            <person name="Michaelsen T.Y."/>
            <person name="Andersen M.H."/>
            <person name="Karst S.M."/>
            <person name="Dueholm M.S."/>
            <person name="Nielsen P.H."/>
            <person name="Albertsen M."/>
        </authorList>
    </citation>
    <scope>NUCLEOTIDE SEQUENCE [LARGE SCALE GENOMIC DNA]</scope>
    <source>
        <strain evidence="1">AalE_18-Q3-R2-46_BAT3C.188</strain>
    </source>
</reference>
<accession>A0A934X728</accession>
<proteinExistence type="predicted"/>
<organism evidence="1 2">
    <name type="scientific">Candidatus Phosphoribacter hodrii</name>
    <dbReference type="NCBI Taxonomy" id="2953743"/>
    <lineage>
        <taxon>Bacteria</taxon>
        <taxon>Bacillati</taxon>
        <taxon>Actinomycetota</taxon>
        <taxon>Actinomycetes</taxon>
        <taxon>Micrococcales</taxon>
        <taxon>Dermatophilaceae</taxon>
        <taxon>Candidatus Phosphoribacter</taxon>
    </lineage>
</organism>
<dbReference type="SUPFAM" id="SSF52540">
    <property type="entry name" value="P-loop containing nucleoside triphosphate hydrolases"/>
    <property type="match status" value="1"/>
</dbReference>
<dbReference type="Proteomes" id="UP000718281">
    <property type="component" value="Unassembled WGS sequence"/>
</dbReference>
<keyword evidence="1" id="KW-0067">ATP-binding</keyword>
<sequence length="165" mass="16885">MLGGRGSGRTTTLHTLAAGLIHTGRPVALIASGPGRDAGPTTFGIDDVDALVALRQAHPDLAVLVDDAERVADSKLDAVLREIVRLVDEDCGLVIVASTVTDVLRNPRSLAAQVAGPGVGLLLGKNAPGDEAALGLRGTLWEEDQPGRAHLVRAGQATPIQVASA</sequence>
<dbReference type="GO" id="GO:0005524">
    <property type="term" value="F:ATP binding"/>
    <property type="evidence" value="ECO:0007669"/>
    <property type="project" value="UniProtKB-KW"/>
</dbReference>
<dbReference type="InterPro" id="IPR027417">
    <property type="entry name" value="P-loop_NTPase"/>
</dbReference>
<name>A0A934X728_9MICO</name>
<evidence type="ECO:0000313" key="1">
    <source>
        <dbReference type="EMBL" id="MBK6301589.1"/>
    </source>
</evidence>
<dbReference type="AlphaFoldDB" id="A0A934X728"/>
<comment type="caution">
    <text evidence="1">The sequence shown here is derived from an EMBL/GenBank/DDBJ whole genome shotgun (WGS) entry which is preliminary data.</text>
</comment>
<dbReference type="EMBL" id="JADIXZ010000005">
    <property type="protein sequence ID" value="MBK6301589.1"/>
    <property type="molecule type" value="Genomic_DNA"/>
</dbReference>
<keyword evidence="1" id="KW-0547">Nucleotide-binding</keyword>
<gene>
    <name evidence="1" type="ORF">IPF40_11285</name>
</gene>
<evidence type="ECO:0000313" key="2">
    <source>
        <dbReference type="Proteomes" id="UP000718281"/>
    </source>
</evidence>
<protein>
    <submittedName>
        <fullName evidence="1">ATP-binding protein</fullName>
    </submittedName>
</protein>